<dbReference type="InterPro" id="IPR015943">
    <property type="entry name" value="WD40/YVTN_repeat-like_dom_sf"/>
</dbReference>
<evidence type="ECO:0000313" key="2">
    <source>
        <dbReference type="Proteomes" id="UP001437256"/>
    </source>
</evidence>
<accession>A0ABR2ZRP5</accession>
<dbReference type="SMART" id="SM00320">
    <property type="entry name" value="WD40"/>
    <property type="match status" value="2"/>
</dbReference>
<dbReference type="InterPro" id="IPR001680">
    <property type="entry name" value="WD40_rpt"/>
</dbReference>
<dbReference type="InterPro" id="IPR036322">
    <property type="entry name" value="WD40_repeat_dom_sf"/>
</dbReference>
<sequence length="212" mass="23429">MFKFSPRFRLAHRLKGPQDAILSLSCSENARFLAAAGYNGVSVWELDTSSPVVVPEQYNAPKSSKYMPTASVWLYLQNPDTHVLLLGTLEGEIIAWKWNQSGEIFEHFGRATMTTAQVTSMDVGTTNISSGNTRIVAAFADHTVAVWDFTAHGSFQKVFSVALNEAFLPKAVFFEKRTHHIYAFALDKGAVAILSRTDGSVLWQKNAAHEST</sequence>
<dbReference type="Pfam" id="PF00400">
    <property type="entry name" value="WD40"/>
    <property type="match status" value="2"/>
</dbReference>
<organism evidence="1 2">
    <name type="scientific">Marasmius tenuissimus</name>
    <dbReference type="NCBI Taxonomy" id="585030"/>
    <lineage>
        <taxon>Eukaryota</taxon>
        <taxon>Fungi</taxon>
        <taxon>Dikarya</taxon>
        <taxon>Basidiomycota</taxon>
        <taxon>Agaricomycotina</taxon>
        <taxon>Agaricomycetes</taxon>
        <taxon>Agaricomycetidae</taxon>
        <taxon>Agaricales</taxon>
        <taxon>Marasmiineae</taxon>
        <taxon>Marasmiaceae</taxon>
        <taxon>Marasmius</taxon>
    </lineage>
</organism>
<comment type="caution">
    <text evidence="1">The sequence shown here is derived from an EMBL/GenBank/DDBJ whole genome shotgun (WGS) entry which is preliminary data.</text>
</comment>
<dbReference type="SUPFAM" id="SSF50978">
    <property type="entry name" value="WD40 repeat-like"/>
    <property type="match status" value="1"/>
</dbReference>
<dbReference type="Proteomes" id="UP001437256">
    <property type="component" value="Unassembled WGS sequence"/>
</dbReference>
<reference evidence="1 2" key="1">
    <citation type="submission" date="2024-05" db="EMBL/GenBank/DDBJ databases">
        <title>A draft genome resource for the thread blight pathogen Marasmius tenuissimus strain MS-2.</title>
        <authorList>
            <person name="Yulfo-Soto G.E."/>
            <person name="Baruah I.K."/>
            <person name="Amoako-Attah I."/>
            <person name="Bukari Y."/>
            <person name="Meinhardt L.W."/>
            <person name="Bailey B.A."/>
            <person name="Cohen S.P."/>
        </authorList>
    </citation>
    <scope>NUCLEOTIDE SEQUENCE [LARGE SCALE GENOMIC DNA]</scope>
    <source>
        <strain evidence="1 2">MS-2</strain>
    </source>
</reference>
<keyword evidence="2" id="KW-1185">Reference proteome</keyword>
<protein>
    <submittedName>
        <fullName evidence="1">Uncharacterized protein</fullName>
    </submittedName>
</protein>
<name>A0ABR2ZRP5_9AGAR</name>
<gene>
    <name evidence="1" type="ORF">AAF712_008650</name>
</gene>
<dbReference type="EMBL" id="JBBXMP010000063">
    <property type="protein sequence ID" value="KAL0064350.1"/>
    <property type="molecule type" value="Genomic_DNA"/>
</dbReference>
<evidence type="ECO:0000313" key="1">
    <source>
        <dbReference type="EMBL" id="KAL0064350.1"/>
    </source>
</evidence>
<proteinExistence type="predicted"/>
<dbReference type="Gene3D" id="2.130.10.10">
    <property type="entry name" value="YVTN repeat-like/Quinoprotein amine dehydrogenase"/>
    <property type="match status" value="1"/>
</dbReference>